<evidence type="ECO:0000313" key="2">
    <source>
        <dbReference type="EMBL" id="NYE74351.1"/>
    </source>
</evidence>
<dbReference type="RefSeq" id="WP_179756590.1">
    <property type="nucleotide sequence ID" value="NZ_JACCBU010000001.1"/>
</dbReference>
<organism evidence="2 3">
    <name type="scientific">Microlunatus parietis</name>
    <dbReference type="NCBI Taxonomy" id="682979"/>
    <lineage>
        <taxon>Bacteria</taxon>
        <taxon>Bacillati</taxon>
        <taxon>Actinomycetota</taxon>
        <taxon>Actinomycetes</taxon>
        <taxon>Propionibacteriales</taxon>
        <taxon>Propionibacteriaceae</taxon>
        <taxon>Microlunatus</taxon>
    </lineage>
</organism>
<feature type="region of interest" description="Disordered" evidence="1">
    <location>
        <begin position="161"/>
        <end position="188"/>
    </location>
</feature>
<accession>A0A7Y9ICE9</accession>
<evidence type="ECO:0000313" key="3">
    <source>
        <dbReference type="Proteomes" id="UP000569914"/>
    </source>
</evidence>
<feature type="compositionally biased region" description="Basic and acidic residues" evidence="1">
    <location>
        <begin position="161"/>
        <end position="172"/>
    </location>
</feature>
<proteinExistence type="predicted"/>
<dbReference type="EMBL" id="JACCBU010000001">
    <property type="protein sequence ID" value="NYE74351.1"/>
    <property type="molecule type" value="Genomic_DNA"/>
</dbReference>
<comment type="caution">
    <text evidence="2">The sequence shown here is derived from an EMBL/GenBank/DDBJ whole genome shotgun (WGS) entry which is preliminary data.</text>
</comment>
<dbReference type="Proteomes" id="UP000569914">
    <property type="component" value="Unassembled WGS sequence"/>
</dbReference>
<dbReference type="AlphaFoldDB" id="A0A7Y9ICE9"/>
<keyword evidence="3" id="KW-1185">Reference proteome</keyword>
<feature type="region of interest" description="Disordered" evidence="1">
    <location>
        <begin position="90"/>
        <end position="123"/>
    </location>
</feature>
<protein>
    <submittedName>
        <fullName evidence="2">Uncharacterized protein</fullName>
    </submittedName>
</protein>
<reference evidence="2 3" key="1">
    <citation type="submission" date="2020-07" db="EMBL/GenBank/DDBJ databases">
        <title>Sequencing the genomes of 1000 actinobacteria strains.</title>
        <authorList>
            <person name="Klenk H.-P."/>
        </authorList>
    </citation>
    <scope>NUCLEOTIDE SEQUENCE [LARGE SCALE GENOMIC DNA]</scope>
    <source>
        <strain evidence="2 3">DSM 22083</strain>
    </source>
</reference>
<name>A0A7Y9ICE9_9ACTN</name>
<evidence type="ECO:0000256" key="1">
    <source>
        <dbReference type="SAM" id="MobiDB-lite"/>
    </source>
</evidence>
<gene>
    <name evidence="2" type="ORF">BKA15_005680</name>
</gene>
<sequence>MASDLERLAEQLVATIDTIPGHVERLHRLSQELRQRASHVVDLSGRSYEGLHIADLLFHAAQRCDDAANRVQPAYTKGRDWAVAAVSGGGVAGGPAPVPDRPAVAAPDPDPGPLSLSTSDPNDKQLLANPPANSTIVVDGRFTYDTDHLGRVIRVRATLDVRDATHPRDKSAQGKVPGKLPGDHLPRG</sequence>